<proteinExistence type="predicted"/>
<organism evidence="1">
    <name type="scientific">marine metagenome</name>
    <dbReference type="NCBI Taxonomy" id="408172"/>
    <lineage>
        <taxon>unclassified sequences</taxon>
        <taxon>metagenomes</taxon>
        <taxon>ecological metagenomes</taxon>
    </lineage>
</organism>
<gene>
    <name evidence="1" type="ORF">METZ01_LOCUS221043</name>
</gene>
<evidence type="ECO:0000313" key="1">
    <source>
        <dbReference type="EMBL" id="SVB68189.1"/>
    </source>
</evidence>
<accession>A0A382FZZ3</accession>
<reference evidence="1" key="1">
    <citation type="submission" date="2018-05" db="EMBL/GenBank/DDBJ databases">
        <authorList>
            <person name="Lanie J.A."/>
            <person name="Ng W.-L."/>
            <person name="Kazmierczak K.M."/>
            <person name="Andrzejewski T.M."/>
            <person name="Davidsen T.M."/>
            <person name="Wayne K.J."/>
            <person name="Tettelin H."/>
            <person name="Glass J.I."/>
            <person name="Rusch D."/>
            <person name="Podicherti R."/>
            <person name="Tsui H.-C.T."/>
            <person name="Winkler M.E."/>
        </authorList>
    </citation>
    <scope>NUCLEOTIDE SEQUENCE</scope>
</reference>
<protein>
    <submittedName>
        <fullName evidence="1">Uncharacterized protein</fullName>
    </submittedName>
</protein>
<sequence>MKEYTEKQLEHIYGKWLYEYGGSQDVQTFKEYVKEYEGDPDKYGNCPCYTCQTGDY</sequence>
<dbReference type="AlphaFoldDB" id="A0A382FZZ3"/>
<dbReference type="EMBL" id="UINC01052639">
    <property type="protein sequence ID" value="SVB68189.1"/>
    <property type="molecule type" value="Genomic_DNA"/>
</dbReference>
<name>A0A382FZZ3_9ZZZZ</name>